<evidence type="ECO:0000313" key="2">
    <source>
        <dbReference type="Proteomes" id="UP000595662"/>
    </source>
</evidence>
<gene>
    <name evidence="1" type="ORF">Pdw03_7993</name>
</gene>
<sequence>MRRFTPTNPLPSPAHEIPLANITPPGQQMLHQLHPTTPTASELVLRTQTVDQPYAVRIGPTRVAEWSALCAAHAPCR</sequence>
<dbReference type="EMBL" id="CP060776">
    <property type="protein sequence ID" value="QQK44092.1"/>
    <property type="molecule type" value="Genomic_DNA"/>
</dbReference>
<accession>A0A7T7BLE7</accession>
<organism evidence="1 2">
    <name type="scientific">Penicillium digitatum</name>
    <name type="common">Green mold</name>
    <dbReference type="NCBI Taxonomy" id="36651"/>
    <lineage>
        <taxon>Eukaryota</taxon>
        <taxon>Fungi</taxon>
        <taxon>Dikarya</taxon>
        <taxon>Ascomycota</taxon>
        <taxon>Pezizomycotina</taxon>
        <taxon>Eurotiomycetes</taxon>
        <taxon>Eurotiomycetidae</taxon>
        <taxon>Eurotiales</taxon>
        <taxon>Aspergillaceae</taxon>
        <taxon>Penicillium</taxon>
    </lineage>
</organism>
<dbReference type="AlphaFoldDB" id="A0A7T7BLE7"/>
<protein>
    <submittedName>
        <fullName evidence="1">Uncharacterized protein</fullName>
    </submittedName>
</protein>
<dbReference type="RefSeq" id="XP_065956913.1">
    <property type="nucleotide sequence ID" value="XM_066101830.1"/>
</dbReference>
<dbReference type="Proteomes" id="UP000595662">
    <property type="component" value="Chromosome 3"/>
</dbReference>
<evidence type="ECO:0000313" key="1">
    <source>
        <dbReference type="EMBL" id="QQK44092.1"/>
    </source>
</evidence>
<dbReference type="GeneID" id="90953034"/>
<reference evidence="1 2" key="1">
    <citation type="submission" date="2020-08" db="EMBL/GenBank/DDBJ databases">
        <title>The completed genome sequence of the pathogenic ascomycete fungus Penicillium digitatum.</title>
        <authorList>
            <person name="Wang M."/>
        </authorList>
    </citation>
    <scope>NUCLEOTIDE SEQUENCE [LARGE SCALE GENOMIC DNA]</scope>
    <source>
        <strain evidence="1 2">PdW03</strain>
    </source>
</reference>
<name>A0A7T7BLE7_PENDI</name>
<proteinExistence type="predicted"/>